<dbReference type="SUPFAM" id="SSF53098">
    <property type="entry name" value="Ribonuclease H-like"/>
    <property type="match status" value="1"/>
</dbReference>
<dbReference type="PROSITE" id="PS50164">
    <property type="entry name" value="GIY_YIG"/>
    <property type="match status" value="1"/>
</dbReference>
<dbReference type="Pfam" id="PF00929">
    <property type="entry name" value="RNase_T"/>
    <property type="match status" value="1"/>
</dbReference>
<dbReference type="FunFam" id="3.30.420.10:FF:000045">
    <property type="entry name" value="3'-5' exonuclease DinG"/>
    <property type="match status" value="1"/>
</dbReference>
<dbReference type="GO" id="GO:0003887">
    <property type="term" value="F:DNA-directed DNA polymerase activity"/>
    <property type="evidence" value="ECO:0007669"/>
    <property type="project" value="InterPro"/>
</dbReference>
<dbReference type="GO" id="GO:0006260">
    <property type="term" value="P:DNA replication"/>
    <property type="evidence" value="ECO:0007669"/>
    <property type="project" value="InterPro"/>
</dbReference>
<dbReference type="NCBIfam" id="TIGR00573">
    <property type="entry name" value="dnaq"/>
    <property type="match status" value="1"/>
</dbReference>
<dbReference type="InterPro" id="IPR006054">
    <property type="entry name" value="DnaQ"/>
</dbReference>
<accession>A0A420XPB9</accession>
<protein>
    <submittedName>
        <fullName evidence="4">DNA polymerase-3 subunit epsilon</fullName>
    </submittedName>
</protein>
<keyword evidence="1" id="KW-0269">Exonuclease</keyword>
<evidence type="ECO:0000256" key="1">
    <source>
        <dbReference type="ARBA" id="ARBA00022839"/>
    </source>
</evidence>
<dbReference type="GO" id="GO:0003677">
    <property type="term" value="F:DNA binding"/>
    <property type="evidence" value="ECO:0007669"/>
    <property type="project" value="InterPro"/>
</dbReference>
<keyword evidence="5" id="KW-1185">Reference proteome</keyword>
<dbReference type="InterPro" id="IPR013520">
    <property type="entry name" value="Ribonucl_H"/>
</dbReference>
<keyword evidence="1" id="KW-0378">Hydrolase</keyword>
<dbReference type="InterPro" id="IPR035901">
    <property type="entry name" value="GIY-YIG_endonuc_sf"/>
</dbReference>
<evidence type="ECO:0000313" key="4">
    <source>
        <dbReference type="EMBL" id="RKS74049.1"/>
    </source>
</evidence>
<dbReference type="CDD" id="cd10434">
    <property type="entry name" value="GIY-YIG_UvrC_Cho"/>
    <property type="match status" value="1"/>
</dbReference>
<dbReference type="PANTHER" id="PTHR30562">
    <property type="entry name" value="UVRC/OXIDOREDUCTASE"/>
    <property type="match status" value="1"/>
</dbReference>
<dbReference type="GO" id="GO:0009380">
    <property type="term" value="C:excinuclease repair complex"/>
    <property type="evidence" value="ECO:0007669"/>
    <property type="project" value="TreeGrafter"/>
</dbReference>
<comment type="caution">
    <text evidence="4">The sequence shown here is derived from an EMBL/GenBank/DDBJ whole genome shotgun (WGS) entry which is preliminary data.</text>
</comment>
<sequence length="606" mass="65253">MSQLDLRTPASRDGAAPPAPPVQGTFDELGTPLRSTTFVVVDLETTGGSPAAGSRITEIGAVKVCGGQRLGEFQTLVDPGCPVPPFVAVLTGITDAMLLGAPTIEAVLPAFLEWAGPDAVFVAHNAPFDMGFLQHACRETGVPWPGRRVVDTARLARQLVTRDETPNCKLSSLAAFFGATTTPNHRALADAQATVDVLHGLLERLGGIGVHSVEELVTYSARVTPQQRRKRHLADRMPTAPGVYVFRDAQGRALYVGTSRNLRARVRTYFTASEPRRRMREMVALATSVDAIVCATPLEAEVRELRLIAELRPRYNRRSKHPERQVWLKLTDEAFPRLSLVRQVRDDGGAYIGPWSSSQSAEQAMAAVHEAFRLRQCTPRLSLRVRTSACALAGMGRCGAPCDGSETREDYAVHADAVRQAFTADVRPAVELLEARICALAAQERFEDAAAARDRLAALLRGASRVQRLRALTSVPQLLAARARDDGGWELAAVRHGRLVGAAAVPPGVHPRPHADALVATAEQVEPGPGPLPCAGAEEVERVLAWLETPGTRLVELEGTWASPAFGAGGPRRRLDAATEADVVPFADRRPLLTSSRPAAGWERVG</sequence>
<dbReference type="InterPro" id="IPR012337">
    <property type="entry name" value="RNaseH-like_sf"/>
</dbReference>
<dbReference type="Proteomes" id="UP000281955">
    <property type="component" value="Unassembled WGS sequence"/>
</dbReference>
<dbReference type="GO" id="GO:0004527">
    <property type="term" value="F:exonuclease activity"/>
    <property type="evidence" value="ECO:0007669"/>
    <property type="project" value="UniProtKB-KW"/>
</dbReference>
<dbReference type="InterPro" id="IPR036397">
    <property type="entry name" value="RNaseH_sf"/>
</dbReference>
<reference evidence="4 5" key="1">
    <citation type="submission" date="2018-10" db="EMBL/GenBank/DDBJ databases">
        <title>Genomic Encyclopedia of Archaeal and Bacterial Type Strains, Phase II (KMG-II): from individual species to whole genera.</title>
        <authorList>
            <person name="Goeker M."/>
        </authorList>
    </citation>
    <scope>NUCLEOTIDE SEQUENCE [LARGE SCALE GENOMIC DNA]</scope>
    <source>
        <strain evidence="4 5">RP-AC37</strain>
    </source>
</reference>
<dbReference type="GO" id="GO:0006289">
    <property type="term" value="P:nucleotide-excision repair"/>
    <property type="evidence" value="ECO:0007669"/>
    <property type="project" value="InterPro"/>
</dbReference>
<dbReference type="SUPFAM" id="SSF82771">
    <property type="entry name" value="GIY-YIG endonuclease"/>
    <property type="match status" value="1"/>
</dbReference>
<dbReference type="InParanoid" id="A0A420XPB9"/>
<dbReference type="PANTHER" id="PTHR30562:SF1">
    <property type="entry name" value="UVRABC SYSTEM PROTEIN C"/>
    <property type="match status" value="1"/>
</dbReference>
<dbReference type="SMART" id="SM00465">
    <property type="entry name" value="GIYc"/>
    <property type="match status" value="1"/>
</dbReference>
<organism evidence="4 5">
    <name type="scientific">Motilibacter peucedani</name>
    <dbReference type="NCBI Taxonomy" id="598650"/>
    <lineage>
        <taxon>Bacteria</taxon>
        <taxon>Bacillati</taxon>
        <taxon>Actinomycetota</taxon>
        <taxon>Actinomycetes</taxon>
        <taxon>Motilibacterales</taxon>
        <taxon>Motilibacteraceae</taxon>
        <taxon>Motilibacter</taxon>
    </lineage>
</organism>
<evidence type="ECO:0000256" key="2">
    <source>
        <dbReference type="SAM" id="MobiDB-lite"/>
    </source>
</evidence>
<dbReference type="NCBIfam" id="NF005907">
    <property type="entry name" value="PRK07883.1-5"/>
    <property type="match status" value="1"/>
</dbReference>
<name>A0A420XPB9_9ACTN</name>
<dbReference type="RefSeq" id="WP_231121764.1">
    <property type="nucleotide sequence ID" value="NZ_RBWV01000012.1"/>
</dbReference>
<dbReference type="InterPro" id="IPR000305">
    <property type="entry name" value="GIY-YIG_endonuc"/>
</dbReference>
<proteinExistence type="predicted"/>
<keyword evidence="1" id="KW-0540">Nuclease</keyword>
<feature type="domain" description="GIY-YIG" evidence="3">
    <location>
        <begin position="239"/>
        <end position="317"/>
    </location>
</feature>
<dbReference type="InterPro" id="IPR050066">
    <property type="entry name" value="UvrABC_protein_C"/>
</dbReference>
<dbReference type="InterPro" id="IPR047296">
    <property type="entry name" value="GIY-YIG_UvrC_Cho"/>
</dbReference>
<dbReference type="CDD" id="cd06127">
    <property type="entry name" value="DEDDh"/>
    <property type="match status" value="1"/>
</dbReference>
<dbReference type="AlphaFoldDB" id="A0A420XPB9"/>
<dbReference type="Gene3D" id="3.40.1440.10">
    <property type="entry name" value="GIY-YIG endonuclease"/>
    <property type="match status" value="1"/>
</dbReference>
<gene>
    <name evidence="4" type="ORF">CLV35_2548</name>
</gene>
<dbReference type="Gene3D" id="3.30.420.10">
    <property type="entry name" value="Ribonuclease H-like superfamily/Ribonuclease H"/>
    <property type="match status" value="1"/>
</dbReference>
<feature type="region of interest" description="Disordered" evidence="2">
    <location>
        <begin position="1"/>
        <end position="28"/>
    </location>
</feature>
<dbReference type="Pfam" id="PF01541">
    <property type="entry name" value="GIY-YIG"/>
    <property type="match status" value="1"/>
</dbReference>
<evidence type="ECO:0000259" key="3">
    <source>
        <dbReference type="PROSITE" id="PS50164"/>
    </source>
</evidence>
<evidence type="ECO:0000313" key="5">
    <source>
        <dbReference type="Proteomes" id="UP000281955"/>
    </source>
</evidence>
<dbReference type="EMBL" id="RBWV01000012">
    <property type="protein sequence ID" value="RKS74049.1"/>
    <property type="molecule type" value="Genomic_DNA"/>
</dbReference>
<dbReference type="NCBIfam" id="NF005905">
    <property type="entry name" value="PRK07883.1-3"/>
    <property type="match status" value="1"/>
</dbReference>
<dbReference type="SMART" id="SM00479">
    <property type="entry name" value="EXOIII"/>
    <property type="match status" value="1"/>
</dbReference>